<organism evidence="7">
    <name type="scientific">Sesamum calycinum</name>
    <dbReference type="NCBI Taxonomy" id="2727403"/>
    <lineage>
        <taxon>Eukaryota</taxon>
        <taxon>Viridiplantae</taxon>
        <taxon>Streptophyta</taxon>
        <taxon>Embryophyta</taxon>
        <taxon>Tracheophyta</taxon>
        <taxon>Spermatophyta</taxon>
        <taxon>Magnoliopsida</taxon>
        <taxon>eudicotyledons</taxon>
        <taxon>Gunneridae</taxon>
        <taxon>Pentapetalae</taxon>
        <taxon>asterids</taxon>
        <taxon>lamiids</taxon>
        <taxon>Lamiales</taxon>
        <taxon>Pedaliaceae</taxon>
        <taxon>Sesamum</taxon>
    </lineage>
</organism>
<protein>
    <submittedName>
        <fullName evidence="7">Xylan glycosyltransferase MUCI21</fullName>
    </submittedName>
</protein>
<dbReference type="EMBL" id="JACGWM010000003">
    <property type="protein sequence ID" value="KAL0383526.1"/>
    <property type="molecule type" value="Genomic_DNA"/>
</dbReference>
<proteinExistence type="predicted"/>
<keyword evidence="5" id="KW-1133">Transmembrane helix</keyword>
<reference evidence="7" key="2">
    <citation type="journal article" date="2024" name="Plant">
        <title>Genomic evolution and insights into agronomic trait innovations of Sesamum species.</title>
        <authorList>
            <person name="Miao H."/>
            <person name="Wang L."/>
            <person name="Qu L."/>
            <person name="Liu H."/>
            <person name="Sun Y."/>
            <person name="Le M."/>
            <person name="Wang Q."/>
            <person name="Wei S."/>
            <person name="Zheng Y."/>
            <person name="Lin W."/>
            <person name="Duan Y."/>
            <person name="Cao H."/>
            <person name="Xiong S."/>
            <person name="Wang X."/>
            <person name="Wei L."/>
            <person name="Li C."/>
            <person name="Ma Q."/>
            <person name="Ju M."/>
            <person name="Zhao R."/>
            <person name="Li G."/>
            <person name="Mu C."/>
            <person name="Tian Q."/>
            <person name="Mei H."/>
            <person name="Zhang T."/>
            <person name="Gao T."/>
            <person name="Zhang H."/>
        </authorList>
    </citation>
    <scope>NUCLEOTIDE SEQUENCE</scope>
    <source>
        <strain evidence="7">KEN8</strain>
    </source>
</reference>
<dbReference type="InterPro" id="IPR049625">
    <property type="entry name" value="Glyco_transf_61_cat"/>
</dbReference>
<keyword evidence="5" id="KW-0472">Membrane</keyword>
<keyword evidence="4" id="KW-0325">Glycoprotein</keyword>
<evidence type="ECO:0000313" key="7">
    <source>
        <dbReference type="EMBL" id="KAL0383526.1"/>
    </source>
</evidence>
<comment type="caution">
    <text evidence="7">The sequence shown here is derived from an EMBL/GenBank/DDBJ whole genome shotgun (WGS) entry which is preliminary data.</text>
</comment>
<gene>
    <name evidence="7" type="ORF">Scaly_0639900</name>
</gene>
<dbReference type="AlphaFoldDB" id="A0AAW2RTG7"/>
<evidence type="ECO:0000256" key="3">
    <source>
        <dbReference type="ARBA" id="ARBA00022679"/>
    </source>
</evidence>
<reference evidence="7" key="1">
    <citation type="submission" date="2020-06" db="EMBL/GenBank/DDBJ databases">
        <authorList>
            <person name="Li T."/>
            <person name="Hu X."/>
            <person name="Zhang T."/>
            <person name="Song X."/>
            <person name="Zhang H."/>
            <person name="Dai N."/>
            <person name="Sheng W."/>
            <person name="Hou X."/>
            <person name="Wei L."/>
        </authorList>
    </citation>
    <scope>NUCLEOTIDE SEQUENCE</scope>
    <source>
        <strain evidence="7">KEN8</strain>
        <tissue evidence="7">Leaf</tissue>
    </source>
</reference>
<keyword evidence="2" id="KW-0328">Glycosyltransferase</keyword>
<accession>A0AAW2RTG7</accession>
<evidence type="ECO:0000259" key="6">
    <source>
        <dbReference type="Pfam" id="PF04577"/>
    </source>
</evidence>
<comment type="subcellular location">
    <subcellularLocation>
        <location evidence="1">Golgi apparatus membrane</location>
        <topology evidence="1">Single-pass type II membrane protein</topology>
    </subcellularLocation>
</comment>
<dbReference type="Pfam" id="PF04577">
    <property type="entry name" value="Glyco_transf_61"/>
    <property type="match status" value="1"/>
</dbReference>
<dbReference type="PANTHER" id="PTHR20961:SF124">
    <property type="entry name" value="GLYCOSYLTRANSFERASE"/>
    <property type="match status" value="1"/>
</dbReference>
<feature type="domain" description="Glycosyltransferase 61 catalytic" evidence="6">
    <location>
        <begin position="311"/>
        <end position="399"/>
    </location>
</feature>
<name>A0AAW2RTG7_9LAMI</name>
<evidence type="ECO:0000256" key="4">
    <source>
        <dbReference type="ARBA" id="ARBA00023180"/>
    </source>
</evidence>
<dbReference type="PANTHER" id="PTHR20961">
    <property type="entry name" value="GLYCOSYLTRANSFERASE"/>
    <property type="match status" value="1"/>
</dbReference>
<dbReference type="GO" id="GO:0016763">
    <property type="term" value="F:pentosyltransferase activity"/>
    <property type="evidence" value="ECO:0007669"/>
    <property type="project" value="UniProtKB-ARBA"/>
</dbReference>
<dbReference type="InterPro" id="IPR007657">
    <property type="entry name" value="Glycosyltransferase_61"/>
</dbReference>
<sequence length="439" mass="49677">MVKYQRKNLYSQWKKSKDYYYYMFDEEEESSCSYPFPLIYAYTKKRAKPKFFYFALLSLLSCCLVLPPLFLFSNSNFSLLHSSDKEGRGSGTDVDGFLCSAVPNGTICCDRSSIRTDTCVMRGDVRTHSASSSIVLYNTVGLNAYAPGLSDGHDDEGESRVFIRGDVQHDVPAVVFSTGGYTGNLYHEFNDGILPLYITSQHFNKKVVFVMLEYHNWWITKYGDILSELSDFPAIDFSGDKRIHCFPEAIVGLRIHDELTVDSSLMEGNKTIRDFHDLLDRAYWPRISSLIQDEELEAQSRLAMSPSVVNPIKTKTEKRGLDKPKLVIVSRNGSRAITNENSLVKMAESIGFLVEVLRPERTTELAKTYRVLNSSDVMIGVHGAAMTHFLFMKPGSVFIQVVPLGTEWAAETYYGEPAGKFGLRYIGYQDPPERELIVQ</sequence>
<keyword evidence="5" id="KW-0812">Transmembrane</keyword>
<dbReference type="GO" id="GO:0000139">
    <property type="term" value="C:Golgi membrane"/>
    <property type="evidence" value="ECO:0007669"/>
    <property type="project" value="UniProtKB-SubCell"/>
</dbReference>
<keyword evidence="3" id="KW-0808">Transferase</keyword>
<evidence type="ECO:0000256" key="2">
    <source>
        <dbReference type="ARBA" id="ARBA00022676"/>
    </source>
</evidence>
<evidence type="ECO:0000256" key="5">
    <source>
        <dbReference type="SAM" id="Phobius"/>
    </source>
</evidence>
<evidence type="ECO:0000256" key="1">
    <source>
        <dbReference type="ARBA" id="ARBA00004323"/>
    </source>
</evidence>
<feature type="transmembrane region" description="Helical" evidence="5">
    <location>
        <begin position="51"/>
        <end position="72"/>
    </location>
</feature>